<dbReference type="Pfam" id="PF06445">
    <property type="entry name" value="GyrI-like"/>
    <property type="match status" value="1"/>
</dbReference>
<dbReference type="Gene3D" id="3.20.80.10">
    <property type="entry name" value="Regulatory factor, effector binding domain"/>
    <property type="match status" value="1"/>
</dbReference>
<keyword evidence="1" id="KW-0805">Transcription regulation</keyword>
<dbReference type="EMBL" id="JACHHY010000006">
    <property type="protein sequence ID" value="MBB5017929.1"/>
    <property type="molecule type" value="Genomic_DNA"/>
</dbReference>
<reference evidence="5 6" key="1">
    <citation type="submission" date="2020-08" db="EMBL/GenBank/DDBJ databases">
        <title>Genomic Encyclopedia of Type Strains, Phase IV (KMG-IV): sequencing the most valuable type-strain genomes for metagenomic binning, comparative biology and taxonomic classification.</title>
        <authorList>
            <person name="Goeker M."/>
        </authorList>
    </citation>
    <scope>NUCLEOTIDE SEQUENCE [LARGE SCALE GENOMIC DNA]</scope>
    <source>
        <strain evidence="5 6">DSM 27165</strain>
    </source>
</reference>
<dbReference type="PROSITE" id="PS00041">
    <property type="entry name" value="HTH_ARAC_FAMILY_1"/>
    <property type="match status" value="1"/>
</dbReference>
<evidence type="ECO:0000313" key="5">
    <source>
        <dbReference type="EMBL" id="MBB5017929.1"/>
    </source>
</evidence>
<dbReference type="InterPro" id="IPR009057">
    <property type="entry name" value="Homeodomain-like_sf"/>
</dbReference>
<keyword evidence="3" id="KW-0804">Transcription</keyword>
<name>A0A840MLB7_9PROT</name>
<feature type="domain" description="HTH araC/xylS-type" evidence="4">
    <location>
        <begin position="14"/>
        <end position="112"/>
    </location>
</feature>
<evidence type="ECO:0000259" key="4">
    <source>
        <dbReference type="PROSITE" id="PS01124"/>
    </source>
</evidence>
<dbReference type="Gene3D" id="1.10.10.60">
    <property type="entry name" value="Homeodomain-like"/>
    <property type="match status" value="2"/>
</dbReference>
<dbReference type="InterPro" id="IPR011256">
    <property type="entry name" value="Reg_factor_effector_dom_sf"/>
</dbReference>
<dbReference type="InterPro" id="IPR050959">
    <property type="entry name" value="MarA-like"/>
</dbReference>
<gene>
    <name evidence="5" type="ORF">HNQ59_001214</name>
</gene>
<organism evidence="5 6">
    <name type="scientific">Chitinivorax tropicus</name>
    <dbReference type="NCBI Taxonomy" id="714531"/>
    <lineage>
        <taxon>Bacteria</taxon>
        <taxon>Pseudomonadati</taxon>
        <taxon>Pseudomonadota</taxon>
        <taxon>Betaproteobacteria</taxon>
        <taxon>Chitinivorax</taxon>
    </lineage>
</organism>
<dbReference type="SMART" id="SM00342">
    <property type="entry name" value="HTH_ARAC"/>
    <property type="match status" value="1"/>
</dbReference>
<dbReference type="GO" id="GO:0003700">
    <property type="term" value="F:DNA-binding transcription factor activity"/>
    <property type="evidence" value="ECO:0007669"/>
    <property type="project" value="InterPro"/>
</dbReference>
<dbReference type="PANTHER" id="PTHR47504">
    <property type="entry name" value="RIGHT ORIGIN-BINDING PROTEIN"/>
    <property type="match status" value="1"/>
</dbReference>
<dbReference type="InterPro" id="IPR018062">
    <property type="entry name" value="HTH_AraC-typ_CS"/>
</dbReference>
<dbReference type="GO" id="GO:0043565">
    <property type="term" value="F:sequence-specific DNA binding"/>
    <property type="evidence" value="ECO:0007669"/>
    <property type="project" value="InterPro"/>
</dbReference>
<dbReference type="Proteomes" id="UP000575898">
    <property type="component" value="Unassembled WGS sequence"/>
</dbReference>
<evidence type="ECO:0000256" key="2">
    <source>
        <dbReference type="ARBA" id="ARBA00023125"/>
    </source>
</evidence>
<dbReference type="PROSITE" id="PS01124">
    <property type="entry name" value="HTH_ARAC_FAMILY_2"/>
    <property type="match status" value="1"/>
</dbReference>
<sequence length="297" mass="33771">MRNNAIPLTLQRIQGVIDYIEDHLQAEFGIRDLADLAGMSHWHFQRVFRATVGETVKNYIRRRRLSWAADRLLAGQDSVLDIALDAGFDSNEAFTRAFRAQFDVSPRAFRSNRLAPGFPQIKPQITQAYLEHLHRNVGLEPHIEAMKEIRLIGIKADLRVPHEAFDLAELGRPLWQAFLARLPEIDHRTDQRAALLCDIVSSSETEIRAFIMPCVEVSGFSHVPEGMVTLVRPPLKTASFSHAGHGTAWEYTMHYIFGAWLPCSGYVLNDAPAFFRFLPDQSPFDQETNLEYCIAIK</sequence>
<keyword evidence="6" id="KW-1185">Reference proteome</keyword>
<protein>
    <submittedName>
        <fullName evidence="5">AraC family transcriptional regulator</fullName>
    </submittedName>
</protein>
<dbReference type="InterPro" id="IPR029442">
    <property type="entry name" value="GyrI-like"/>
</dbReference>
<dbReference type="SUPFAM" id="SSF46689">
    <property type="entry name" value="Homeodomain-like"/>
    <property type="match status" value="2"/>
</dbReference>
<dbReference type="RefSeq" id="WP_184036469.1">
    <property type="nucleotide sequence ID" value="NZ_JACHHY010000006.1"/>
</dbReference>
<dbReference type="InterPro" id="IPR018060">
    <property type="entry name" value="HTH_AraC"/>
</dbReference>
<comment type="caution">
    <text evidence="5">The sequence shown here is derived from an EMBL/GenBank/DDBJ whole genome shotgun (WGS) entry which is preliminary data.</text>
</comment>
<evidence type="ECO:0000313" key="6">
    <source>
        <dbReference type="Proteomes" id="UP000575898"/>
    </source>
</evidence>
<dbReference type="InterPro" id="IPR020449">
    <property type="entry name" value="Tscrpt_reg_AraC-type_HTH"/>
</dbReference>
<dbReference type="AlphaFoldDB" id="A0A840MLB7"/>
<keyword evidence="2" id="KW-0238">DNA-binding</keyword>
<dbReference type="InterPro" id="IPR010499">
    <property type="entry name" value="AraC_E-bd"/>
</dbReference>
<evidence type="ECO:0000256" key="3">
    <source>
        <dbReference type="ARBA" id="ARBA00023163"/>
    </source>
</evidence>
<dbReference type="SMART" id="SM00871">
    <property type="entry name" value="AraC_E_bind"/>
    <property type="match status" value="1"/>
</dbReference>
<dbReference type="PRINTS" id="PR00032">
    <property type="entry name" value="HTHARAC"/>
</dbReference>
<accession>A0A840MLB7</accession>
<dbReference type="SUPFAM" id="SSF55136">
    <property type="entry name" value="Probable bacterial effector-binding domain"/>
    <property type="match status" value="1"/>
</dbReference>
<evidence type="ECO:0000256" key="1">
    <source>
        <dbReference type="ARBA" id="ARBA00023015"/>
    </source>
</evidence>
<proteinExistence type="predicted"/>
<dbReference type="Pfam" id="PF12833">
    <property type="entry name" value="HTH_18"/>
    <property type="match status" value="1"/>
</dbReference>
<dbReference type="PANTHER" id="PTHR47504:SF5">
    <property type="entry name" value="RIGHT ORIGIN-BINDING PROTEIN"/>
    <property type="match status" value="1"/>
</dbReference>